<feature type="region of interest" description="Disordered" evidence="1">
    <location>
        <begin position="189"/>
        <end position="286"/>
    </location>
</feature>
<feature type="compositionally biased region" description="Polar residues" evidence="1">
    <location>
        <begin position="551"/>
        <end position="560"/>
    </location>
</feature>
<protein>
    <submittedName>
        <fullName evidence="2">Uncharacterized protein</fullName>
    </submittedName>
</protein>
<comment type="caution">
    <text evidence="2">The sequence shown here is derived from an EMBL/GenBank/DDBJ whole genome shotgun (WGS) entry which is preliminary data.</text>
</comment>
<feature type="region of interest" description="Disordered" evidence="1">
    <location>
        <begin position="19"/>
        <end position="46"/>
    </location>
</feature>
<feature type="region of interest" description="Disordered" evidence="1">
    <location>
        <begin position="522"/>
        <end position="541"/>
    </location>
</feature>
<evidence type="ECO:0000313" key="2">
    <source>
        <dbReference type="EMBL" id="KAF5752339.1"/>
    </source>
</evidence>
<feature type="compositionally biased region" description="Basic and acidic residues" evidence="1">
    <location>
        <begin position="193"/>
        <end position="215"/>
    </location>
</feature>
<evidence type="ECO:0000256" key="1">
    <source>
        <dbReference type="SAM" id="MobiDB-lite"/>
    </source>
</evidence>
<dbReference type="EMBL" id="JAAARO010000001">
    <property type="protein sequence ID" value="KAF5752339.1"/>
    <property type="molecule type" value="Genomic_DNA"/>
</dbReference>
<gene>
    <name evidence="2" type="ORF">HS088_TW01G00247</name>
</gene>
<feature type="region of interest" description="Disordered" evidence="1">
    <location>
        <begin position="551"/>
        <end position="573"/>
    </location>
</feature>
<feature type="compositionally biased region" description="Basic and acidic residues" evidence="1">
    <location>
        <begin position="164"/>
        <end position="177"/>
    </location>
</feature>
<organism evidence="2 3">
    <name type="scientific">Tripterygium wilfordii</name>
    <name type="common">Thunder God vine</name>
    <dbReference type="NCBI Taxonomy" id="458696"/>
    <lineage>
        <taxon>Eukaryota</taxon>
        <taxon>Viridiplantae</taxon>
        <taxon>Streptophyta</taxon>
        <taxon>Embryophyta</taxon>
        <taxon>Tracheophyta</taxon>
        <taxon>Spermatophyta</taxon>
        <taxon>Magnoliopsida</taxon>
        <taxon>eudicotyledons</taxon>
        <taxon>Gunneridae</taxon>
        <taxon>Pentapetalae</taxon>
        <taxon>rosids</taxon>
        <taxon>fabids</taxon>
        <taxon>Celastrales</taxon>
        <taxon>Celastraceae</taxon>
        <taxon>Tripterygium</taxon>
    </lineage>
</organism>
<dbReference type="InParanoid" id="A0A7J7E1C4"/>
<feature type="region of interest" description="Disordered" evidence="1">
    <location>
        <begin position="156"/>
        <end position="177"/>
    </location>
</feature>
<proteinExistence type="predicted"/>
<dbReference type="Proteomes" id="UP000593562">
    <property type="component" value="Unassembled WGS sequence"/>
</dbReference>
<name>A0A7J7E1C4_TRIWF</name>
<keyword evidence="3" id="KW-1185">Reference proteome</keyword>
<reference evidence="2 3" key="1">
    <citation type="journal article" date="2020" name="Nat. Commun.">
        <title>Genome of Tripterygium wilfordii and identification of cytochrome P450 involved in triptolide biosynthesis.</title>
        <authorList>
            <person name="Tu L."/>
            <person name="Su P."/>
            <person name="Zhang Z."/>
            <person name="Gao L."/>
            <person name="Wang J."/>
            <person name="Hu T."/>
            <person name="Zhou J."/>
            <person name="Zhang Y."/>
            <person name="Zhao Y."/>
            <person name="Liu Y."/>
            <person name="Song Y."/>
            <person name="Tong Y."/>
            <person name="Lu Y."/>
            <person name="Yang J."/>
            <person name="Xu C."/>
            <person name="Jia M."/>
            <person name="Peters R.J."/>
            <person name="Huang L."/>
            <person name="Gao W."/>
        </authorList>
    </citation>
    <scope>NUCLEOTIDE SEQUENCE [LARGE SCALE GENOMIC DNA]</scope>
    <source>
        <strain evidence="3">cv. XIE 37</strain>
        <tissue evidence="2">Leaf</tissue>
    </source>
</reference>
<feature type="compositionally biased region" description="Basic and acidic residues" evidence="1">
    <location>
        <begin position="35"/>
        <end position="44"/>
    </location>
</feature>
<accession>A0A7J7E1C4</accession>
<dbReference type="AlphaFoldDB" id="A0A7J7E1C4"/>
<feature type="compositionally biased region" description="Polar residues" evidence="1">
    <location>
        <begin position="223"/>
        <end position="240"/>
    </location>
</feature>
<sequence length="811" mass="89109">MTPMRPLLEAMSRFGTLGLGNEMGNNNTSGMQGKLIERPTKKQDNSAVEAGEEVLHGAGANADGVEGEKQVIYLAEDKDFHEKVNGLVSDVQSGAEEANVLYQTSNQSEISEIHPSAESSEVETVSNEVGEGDTKLTCLSKEVENHEKQKEFDSVGNLFGENNHQPEKQTTIEKEEERARITTFAAISATLDAEPRESLDTKPDQRELVDSHDNSCVEDDNEAVSSTGSESSHPLVTDHSNYLEGDGVSNTKLSNSSSVPQKEQVSSEEKCVEGVDDDGNDMKAEKSGIEKKCNGDFFTEMNLEAVLLDKPFNCHQEVSAPEDKCITFTEEGTTIAKFSGNESKNNDQNPNQLYEEATESTISKEQAAQPELNAIGLKYENEEHSNLECQNEEAKIPENGYPNDVMLAAELTYKSNETEAVQEIDDKTEALFSIKDDTKAREMENQCPFLPLSPENGEAFVLDTPVSVYTPHHMHDIVLESETVKSSIESSHVSTVQSQDHQEDTLIQSWCGQGGSEALLAEAPAESLQSQDQHDTSMGSEVVHSSNEQFLPQAPTQEQENVMADETRSNGNDSNIDLKQKSGGNHFTTKALLINSADLIEEILGSEVKFVKDQIGKEMSKDIAIAPKTLLEAKTSENQSSEQNAIVETPAFAENGFKAQEGPRRFSTESKPDDLAVPAHIQKSPSFNFDIRLAAKTEESDQTPLLYHDKRNSVRLLKPTAHSGYSQDSLRYQAMPVEEKVITLDRSDSNKSRTPFLGFEKEEEEAEANIAVTATAKKATKVASTSPKTKEKHKRKTSLFSNCMCCATVIN</sequence>
<feature type="compositionally biased region" description="Polar residues" evidence="1">
    <location>
        <begin position="248"/>
        <end position="264"/>
    </location>
</feature>
<evidence type="ECO:0000313" key="3">
    <source>
        <dbReference type="Proteomes" id="UP000593562"/>
    </source>
</evidence>